<organism evidence="1 2">
    <name type="scientific">Smallanthus sonchifolius</name>
    <dbReference type="NCBI Taxonomy" id="185202"/>
    <lineage>
        <taxon>Eukaryota</taxon>
        <taxon>Viridiplantae</taxon>
        <taxon>Streptophyta</taxon>
        <taxon>Embryophyta</taxon>
        <taxon>Tracheophyta</taxon>
        <taxon>Spermatophyta</taxon>
        <taxon>Magnoliopsida</taxon>
        <taxon>eudicotyledons</taxon>
        <taxon>Gunneridae</taxon>
        <taxon>Pentapetalae</taxon>
        <taxon>asterids</taxon>
        <taxon>campanulids</taxon>
        <taxon>Asterales</taxon>
        <taxon>Asteraceae</taxon>
        <taxon>Asteroideae</taxon>
        <taxon>Heliantheae alliance</taxon>
        <taxon>Millerieae</taxon>
        <taxon>Smallanthus</taxon>
    </lineage>
</organism>
<reference evidence="1 2" key="2">
    <citation type="journal article" date="2022" name="Mol. Ecol. Resour.">
        <title>The genomes of chicory, endive, great burdock and yacon provide insights into Asteraceae paleo-polyploidization history and plant inulin production.</title>
        <authorList>
            <person name="Fan W."/>
            <person name="Wang S."/>
            <person name="Wang H."/>
            <person name="Wang A."/>
            <person name="Jiang F."/>
            <person name="Liu H."/>
            <person name="Zhao H."/>
            <person name="Xu D."/>
            <person name="Zhang Y."/>
        </authorList>
    </citation>
    <scope>NUCLEOTIDE SEQUENCE [LARGE SCALE GENOMIC DNA]</scope>
    <source>
        <strain evidence="2">cv. Yunnan</strain>
        <tissue evidence="1">Leaves</tissue>
    </source>
</reference>
<gene>
    <name evidence="1" type="ORF">L1987_78063</name>
</gene>
<protein>
    <submittedName>
        <fullName evidence="1">Uncharacterized protein</fullName>
    </submittedName>
</protein>
<evidence type="ECO:0000313" key="1">
    <source>
        <dbReference type="EMBL" id="KAI3695075.1"/>
    </source>
</evidence>
<accession>A0ACB8ZBM4</accession>
<name>A0ACB8ZBM4_9ASTR</name>
<evidence type="ECO:0000313" key="2">
    <source>
        <dbReference type="Proteomes" id="UP001056120"/>
    </source>
</evidence>
<keyword evidence="2" id="KW-1185">Reference proteome</keyword>
<proteinExistence type="predicted"/>
<reference evidence="2" key="1">
    <citation type="journal article" date="2022" name="Mol. Ecol. Resour.">
        <title>The genomes of chicory, endive, great burdock and yacon provide insights into Asteraceae palaeo-polyploidization history and plant inulin production.</title>
        <authorList>
            <person name="Fan W."/>
            <person name="Wang S."/>
            <person name="Wang H."/>
            <person name="Wang A."/>
            <person name="Jiang F."/>
            <person name="Liu H."/>
            <person name="Zhao H."/>
            <person name="Xu D."/>
            <person name="Zhang Y."/>
        </authorList>
    </citation>
    <scope>NUCLEOTIDE SEQUENCE [LARGE SCALE GENOMIC DNA]</scope>
    <source>
        <strain evidence="2">cv. Yunnan</strain>
    </source>
</reference>
<comment type="caution">
    <text evidence="1">The sequence shown here is derived from an EMBL/GenBank/DDBJ whole genome shotgun (WGS) entry which is preliminary data.</text>
</comment>
<dbReference type="Proteomes" id="UP001056120">
    <property type="component" value="Linkage Group LG26"/>
</dbReference>
<sequence length="253" mass="29101">MVRGCDQEAHLDDVDLGEDDKEASEHEEDEGESEYEIDEHDEDDVDLEGDDEEEFEDGPSEETETDEDVQRGKVKKKRKLNLSNSLFVEKSLNLDAIIRRNASTLHEEVLKRKKKNASTQHVGHDNQVSPTLERMVSKSITGDDVGDDDVTTKAPIFDETRHTSKPAEDKSSQSDFTTSMMIEHEIKEAKMLLVYNPTFDGTPQTNKKQREEDKLKEMSQLDFTDSMIVEYDKQEKEILKDRKKETEKVEESE</sequence>
<dbReference type="EMBL" id="CM042043">
    <property type="protein sequence ID" value="KAI3695075.1"/>
    <property type="molecule type" value="Genomic_DNA"/>
</dbReference>